<evidence type="ECO:0000256" key="7">
    <source>
        <dbReference type="SAM" id="MobiDB-lite"/>
    </source>
</evidence>
<evidence type="ECO:0000256" key="4">
    <source>
        <dbReference type="ARBA" id="ARBA00022643"/>
    </source>
</evidence>
<reference evidence="9" key="1">
    <citation type="submission" date="2018-04" db="EMBL/GenBank/DDBJ databases">
        <title>WGS assembly of Panicum hallii.</title>
        <authorList>
            <person name="Lovell J."/>
            <person name="Jenkins J."/>
            <person name="Lowry D."/>
            <person name="Mamidi S."/>
            <person name="Sreedasyam A."/>
            <person name="Weng X."/>
            <person name="Barry K."/>
            <person name="Bonette J."/>
            <person name="Campitelli B."/>
            <person name="Daum C."/>
            <person name="Gordon S."/>
            <person name="Gould B."/>
            <person name="Lipzen A."/>
            <person name="Macqueen A."/>
            <person name="Palacio-Mejia J."/>
            <person name="Plott C."/>
            <person name="Shakirov E."/>
            <person name="Shu S."/>
            <person name="Yoshinaga Y."/>
            <person name="Zane M."/>
            <person name="Rokhsar D."/>
            <person name="Grimwood J."/>
            <person name="Schmutz J."/>
            <person name="Juenger T."/>
        </authorList>
    </citation>
    <scope>NUCLEOTIDE SEQUENCE [LARGE SCALE GENOMIC DNA]</scope>
    <source>
        <strain evidence="9">FIL2</strain>
    </source>
</reference>
<accession>A0A2T8IP81</accession>
<dbReference type="Gramene" id="PVH39446">
    <property type="protein sequence ID" value="PVH39446"/>
    <property type="gene ID" value="PAHAL_5G502900"/>
</dbReference>
<keyword evidence="4" id="KW-0288">FMN</keyword>
<dbReference type="EMBL" id="CM008050">
    <property type="protein sequence ID" value="PVH39442.1"/>
    <property type="molecule type" value="Genomic_DNA"/>
</dbReference>
<dbReference type="Gramene" id="PVH39442">
    <property type="protein sequence ID" value="PVH39442"/>
    <property type="gene ID" value="PAHAL_5G502900"/>
</dbReference>
<dbReference type="PANTHER" id="PTHR47429">
    <property type="entry name" value="PROTEIN TWIN LOV 1"/>
    <property type="match status" value="1"/>
</dbReference>
<evidence type="ECO:0000313" key="9">
    <source>
        <dbReference type="EMBL" id="PVH39446.1"/>
    </source>
</evidence>
<protein>
    <recommendedName>
        <fullName evidence="8">PAS domain-containing protein</fullName>
    </recommendedName>
</protein>
<dbReference type="PANTHER" id="PTHR47429:SF2">
    <property type="entry name" value="PROTEIN TWIN LOV 1"/>
    <property type="match status" value="1"/>
</dbReference>
<keyword evidence="3" id="KW-0285">Flavoprotein</keyword>
<dbReference type="FunFam" id="3.30.450.20:FF:000211">
    <property type="entry name" value="Protein TWIN LOV 1"/>
    <property type="match status" value="1"/>
</dbReference>
<dbReference type="GO" id="GO:0009637">
    <property type="term" value="P:response to blue light"/>
    <property type="evidence" value="ECO:0007669"/>
    <property type="project" value="UniProtKB-ARBA"/>
</dbReference>
<dbReference type="GO" id="GO:0009881">
    <property type="term" value="F:photoreceptor activity"/>
    <property type="evidence" value="ECO:0007669"/>
    <property type="project" value="UniProtKB-KW"/>
</dbReference>
<evidence type="ECO:0000259" key="8">
    <source>
        <dbReference type="PROSITE" id="PS50112"/>
    </source>
</evidence>
<dbReference type="CDD" id="cd00130">
    <property type="entry name" value="PAS"/>
    <property type="match status" value="2"/>
</dbReference>
<dbReference type="GO" id="GO:0005634">
    <property type="term" value="C:nucleus"/>
    <property type="evidence" value="ECO:0007669"/>
    <property type="project" value="TreeGrafter"/>
</dbReference>
<organism evidence="9">
    <name type="scientific">Panicum hallii</name>
    <dbReference type="NCBI Taxonomy" id="206008"/>
    <lineage>
        <taxon>Eukaryota</taxon>
        <taxon>Viridiplantae</taxon>
        <taxon>Streptophyta</taxon>
        <taxon>Embryophyta</taxon>
        <taxon>Tracheophyta</taxon>
        <taxon>Spermatophyta</taxon>
        <taxon>Magnoliopsida</taxon>
        <taxon>Liliopsida</taxon>
        <taxon>Poales</taxon>
        <taxon>Poaceae</taxon>
        <taxon>PACMAD clade</taxon>
        <taxon>Panicoideae</taxon>
        <taxon>Panicodae</taxon>
        <taxon>Paniceae</taxon>
        <taxon>Panicinae</taxon>
        <taxon>Panicum</taxon>
        <taxon>Panicum sect. Panicum</taxon>
    </lineage>
</organism>
<feature type="region of interest" description="Disordered" evidence="7">
    <location>
        <begin position="97"/>
        <end position="179"/>
    </location>
</feature>
<feature type="compositionally biased region" description="Basic residues" evidence="7">
    <location>
        <begin position="112"/>
        <end position="129"/>
    </location>
</feature>
<name>A0A2T8IP81_9POAL</name>
<sequence>MANTCCLATCENLSVLNFHFPYALLSVSQRDNRSLSKSIRAVDYLEIGAPWSRPRLENRTRRTNRHVRAPGLANQSHSAGCGWVLITQRSALEQFRAAPERENTSQTEPPHKTNKKKRPRGKFRSHSPRFPRAQIFSPRSPSPSITRRRGDPRMASSGAEEADPGEREREEHGDLHHQRRLASSLTARYSDWVLEALDELPGSFLLTDPALAGHPIVYASRGLTALTGYARREVLGSGARVFQGAATDRAAVAGVREAVRAQRAHQVAILNYRRDGSPHWVLLHLAPVFHARDGSVLHFLAVQVPIDDAGRGAGAPCRGAQGAVLAACREEARVDDDFPCASYSGKVFVDMDKRGLEAEKPRVASDSEKEKAISTANSIVAALNRYSKLTGLVVSGKRCDSVGIPALSSSLNLSLGRIKQSFVLTHSCLPDMPIIYASDAFLSLTGYSREEILGCNCRVLNGPGTSLEVIEEINQHICSEQACTVDLLSYRKDGSSFPDLLHVSPIRDASGKVAFHIWVHLDVGAKHDFNGLTPEVWQLGAVGAVRVAVRGLSASGSLLRPSQ</sequence>
<gene>
    <name evidence="9" type="ORF">PAHAL_5G502900</name>
</gene>
<dbReference type="SMART" id="SM00086">
    <property type="entry name" value="PAC"/>
    <property type="match status" value="2"/>
</dbReference>
<feature type="domain" description="PAS" evidence="8">
    <location>
        <begin position="434"/>
        <end position="454"/>
    </location>
</feature>
<evidence type="ECO:0000256" key="2">
    <source>
        <dbReference type="ARBA" id="ARBA00022606"/>
    </source>
</evidence>
<keyword evidence="5" id="KW-0157">Chromophore</keyword>
<dbReference type="Pfam" id="PF13426">
    <property type="entry name" value="PAS_9"/>
    <property type="match status" value="2"/>
</dbReference>
<keyword evidence="1" id="KW-0600">Photoreceptor protein</keyword>
<dbReference type="InterPro" id="IPR035965">
    <property type="entry name" value="PAS-like_dom_sf"/>
</dbReference>
<dbReference type="SUPFAM" id="SSF55785">
    <property type="entry name" value="PYP-like sensor domain (PAS domain)"/>
    <property type="match status" value="2"/>
</dbReference>
<dbReference type="Gene3D" id="3.30.450.20">
    <property type="entry name" value="PAS domain"/>
    <property type="match status" value="2"/>
</dbReference>
<dbReference type="EMBL" id="CM008050">
    <property type="protein sequence ID" value="PVH39446.1"/>
    <property type="molecule type" value="Genomic_DNA"/>
</dbReference>
<dbReference type="NCBIfam" id="TIGR00229">
    <property type="entry name" value="sensory_box"/>
    <property type="match status" value="2"/>
</dbReference>
<dbReference type="InterPro" id="IPR000014">
    <property type="entry name" value="PAS"/>
</dbReference>
<dbReference type="PROSITE" id="PS50112">
    <property type="entry name" value="PAS"/>
    <property type="match status" value="2"/>
</dbReference>
<evidence type="ECO:0000256" key="3">
    <source>
        <dbReference type="ARBA" id="ARBA00022630"/>
    </source>
</evidence>
<keyword evidence="6" id="KW-0675">Receptor</keyword>
<proteinExistence type="predicted"/>
<evidence type="ECO:0000256" key="5">
    <source>
        <dbReference type="ARBA" id="ARBA00022991"/>
    </source>
</evidence>
<dbReference type="Proteomes" id="UP000243499">
    <property type="component" value="Chromosome 5"/>
</dbReference>
<evidence type="ECO:0000256" key="1">
    <source>
        <dbReference type="ARBA" id="ARBA00022543"/>
    </source>
</evidence>
<feature type="compositionally biased region" description="Basic and acidic residues" evidence="7">
    <location>
        <begin position="164"/>
        <end position="176"/>
    </location>
</feature>
<dbReference type="AlphaFoldDB" id="A0A2T8IP81"/>
<evidence type="ECO:0000256" key="6">
    <source>
        <dbReference type="ARBA" id="ARBA00023170"/>
    </source>
</evidence>
<dbReference type="InterPro" id="IPR001610">
    <property type="entry name" value="PAC"/>
</dbReference>
<feature type="domain" description="PAS" evidence="8">
    <location>
        <begin position="189"/>
        <end position="236"/>
    </location>
</feature>
<keyword evidence="2" id="KW-0716">Sensory transduction</keyword>